<feature type="compositionally biased region" description="Polar residues" evidence="1">
    <location>
        <begin position="8"/>
        <end position="18"/>
    </location>
</feature>
<protein>
    <submittedName>
        <fullName evidence="2">Uncharacterized protein</fullName>
    </submittedName>
</protein>
<dbReference type="OrthoDB" id="5856121at2759"/>
<accession>A0A0V1MCQ1</accession>
<reference evidence="2 3" key="1">
    <citation type="submission" date="2015-01" db="EMBL/GenBank/DDBJ databases">
        <title>Evolution of Trichinella species and genotypes.</title>
        <authorList>
            <person name="Korhonen P.K."/>
            <person name="Edoardo P."/>
            <person name="Giuseppe L.R."/>
            <person name="Gasser R.B."/>
        </authorList>
    </citation>
    <scope>NUCLEOTIDE SEQUENCE [LARGE SCALE GENOMIC DNA]</scope>
    <source>
        <strain evidence="2">ISS1980</strain>
    </source>
</reference>
<proteinExistence type="predicted"/>
<feature type="region of interest" description="Disordered" evidence="1">
    <location>
        <begin position="1"/>
        <end position="88"/>
    </location>
</feature>
<feature type="non-terminal residue" evidence="2">
    <location>
        <position position="1"/>
    </location>
</feature>
<feature type="compositionally biased region" description="Basic and acidic residues" evidence="1">
    <location>
        <begin position="19"/>
        <end position="35"/>
    </location>
</feature>
<feature type="compositionally biased region" description="Basic residues" evidence="1">
    <location>
        <begin position="192"/>
        <end position="207"/>
    </location>
</feature>
<gene>
    <name evidence="2" type="ORF">T10_13236</name>
</gene>
<feature type="compositionally biased region" description="Polar residues" evidence="1">
    <location>
        <begin position="216"/>
        <end position="228"/>
    </location>
</feature>
<evidence type="ECO:0000256" key="1">
    <source>
        <dbReference type="SAM" id="MobiDB-lite"/>
    </source>
</evidence>
<keyword evidence="3" id="KW-1185">Reference proteome</keyword>
<dbReference type="EMBL" id="JYDO01000139">
    <property type="protein sequence ID" value="KRZ69311.1"/>
    <property type="molecule type" value="Genomic_DNA"/>
</dbReference>
<feature type="compositionally biased region" description="Polar residues" evidence="1">
    <location>
        <begin position="46"/>
        <end position="66"/>
    </location>
</feature>
<feature type="compositionally biased region" description="Low complexity" evidence="1">
    <location>
        <begin position="73"/>
        <end position="84"/>
    </location>
</feature>
<sequence>LKMKEVVTTCNYNNNLTETQKEPESSDSELNEKKQAFAYKLRTTERNSFPNLSSASAPNLSPTSLPENKPLFSSPRRASNPSRPGIFSERTSRMNAQLATPSACNSDPPHRRQMTKVDSWNAHYWALTSMWANQTGSVTVRRPSATQIEPKTLANGFVETEQRANARLKSSPDSDGYNSSTCSSESAETIRQKKTAQRAGKRHRRRKSLDLLSSSFTRSMEEGNSSSSDEFDSDLRPRQRTRHKRMHKEKYHVAAYERLVNAVVSKNIQSQREKYFQEVCAPSVQEFVKVEEKQHAYVYGNTEYAEIYLKEPQNCSEQLTEEEDGRYATYEECLQEFQESEDDKYHQQALSTVEPQEDRATVLDQYVEIMETLADDHLCKEARLQNELVVWHRREDSKKNSTVDVFDNTLTVNPSYSCGKGGKAEFQFSPVKPISSSSSSESSFSNNDYHSTKSPKEYCFKTKNAPDDFSAQSLPLGFCTPSCLPKRKGSAITTTPASTTPTVDVVIVAPWAKQLYIASESSSSRDSKPNKKQLKPAEQSKQKMNAIYDLVDELELNIEPSDPIRLHFPVNTSNEKLGNCSMTNGEIALQSRRREKRTFKPFRRTSQGNFFHTQRDRLEISGQVNSANNLVHSVSGEPNLLNRMRVHDGKMPLSSFLRPWKAACSSTSQQASNMEIKDYDNLQVKRKESDKKLCPTRSEGHLTNNKLTNNFESTTVRGTEGELWVKLLPKRSHFSSVASNESRSMQSSVSLNSASSRHTPVAELLPSPKSQPLSSRSYRYLGSSASEAGGMVKLYDSSRFSKPVTNAANSMPRHLIRTLLSKLKNSGNSSGRDLRTSDDSFRDVVSHSLVNVTNEAENHWYGMQEQHLPNTEFVEKKMIKIQIDNLLPWQQYSYSYPSSRATKSLSKTNQFKAAFSQFWKKRQLN</sequence>
<comment type="caution">
    <text evidence="2">The sequence shown here is derived from an EMBL/GenBank/DDBJ whole genome shotgun (WGS) entry which is preliminary data.</text>
</comment>
<dbReference type="Proteomes" id="UP000054843">
    <property type="component" value="Unassembled WGS sequence"/>
</dbReference>
<feature type="compositionally biased region" description="Polar residues" evidence="1">
    <location>
        <begin position="171"/>
        <end position="189"/>
    </location>
</feature>
<dbReference type="AlphaFoldDB" id="A0A0V1MCQ1"/>
<feature type="compositionally biased region" description="Basic residues" evidence="1">
    <location>
        <begin position="238"/>
        <end position="249"/>
    </location>
</feature>
<feature type="region of interest" description="Disordered" evidence="1">
    <location>
        <begin position="166"/>
        <end position="249"/>
    </location>
</feature>
<evidence type="ECO:0000313" key="3">
    <source>
        <dbReference type="Proteomes" id="UP000054843"/>
    </source>
</evidence>
<organism evidence="2 3">
    <name type="scientific">Trichinella papuae</name>
    <dbReference type="NCBI Taxonomy" id="268474"/>
    <lineage>
        <taxon>Eukaryota</taxon>
        <taxon>Metazoa</taxon>
        <taxon>Ecdysozoa</taxon>
        <taxon>Nematoda</taxon>
        <taxon>Enoplea</taxon>
        <taxon>Dorylaimia</taxon>
        <taxon>Trichinellida</taxon>
        <taxon>Trichinellidae</taxon>
        <taxon>Trichinella</taxon>
    </lineage>
</organism>
<feature type="region of interest" description="Disordered" evidence="1">
    <location>
        <begin position="519"/>
        <end position="541"/>
    </location>
</feature>
<evidence type="ECO:0000313" key="2">
    <source>
        <dbReference type="EMBL" id="KRZ69311.1"/>
    </source>
</evidence>
<feature type="compositionally biased region" description="Low complexity" evidence="1">
    <location>
        <begin position="764"/>
        <end position="776"/>
    </location>
</feature>
<name>A0A0V1MCQ1_9BILA</name>
<feature type="compositionally biased region" description="Polar residues" evidence="1">
    <location>
        <begin position="735"/>
        <end position="758"/>
    </location>
</feature>
<feature type="region of interest" description="Disordered" evidence="1">
    <location>
        <begin position="735"/>
        <end position="776"/>
    </location>
</feature>